<protein>
    <submittedName>
        <fullName evidence="1">Phosphate ABC transporter substrate-binding protein</fullName>
    </submittedName>
</protein>
<reference evidence="1 2" key="1">
    <citation type="submission" date="2018-06" db="EMBL/GenBank/DDBJ databases">
        <title>Carbapenemase-producing Enterobacteriaceae present in wastewater treatment plant effluent and nearby surface waters in the US.</title>
        <authorList>
            <person name="Mathys D.A."/>
            <person name="Mollenkopf D.F."/>
            <person name="Feicht S.M."/>
            <person name="Adams R.J."/>
            <person name="Albers A.L."/>
            <person name="Stuever D.M."/>
            <person name="Daniels J.B."/>
            <person name="Wittum T.E."/>
        </authorList>
    </citation>
    <scope>NUCLEOTIDE SEQUENCE [LARGE SCALE GENOMIC DNA]</scope>
    <source>
        <strain evidence="1 2">GEO_47_Down_B</strain>
    </source>
</reference>
<dbReference type="EMBL" id="QKOX01000003">
    <property type="protein sequence ID" value="RWT25346.1"/>
    <property type="molecule type" value="Genomic_DNA"/>
</dbReference>
<organism evidence="1 2">
    <name type="scientific">Raoultella planticola</name>
    <name type="common">Klebsiella planticola</name>
    <dbReference type="NCBI Taxonomy" id="575"/>
    <lineage>
        <taxon>Bacteria</taxon>
        <taxon>Pseudomonadati</taxon>
        <taxon>Pseudomonadota</taxon>
        <taxon>Gammaproteobacteria</taxon>
        <taxon>Enterobacterales</taxon>
        <taxon>Enterobacteriaceae</taxon>
        <taxon>Klebsiella/Raoultella group</taxon>
        <taxon>Raoultella</taxon>
    </lineage>
</organism>
<evidence type="ECO:0000313" key="1">
    <source>
        <dbReference type="EMBL" id="RWT25346.1"/>
    </source>
</evidence>
<dbReference type="SUPFAM" id="SSF53850">
    <property type="entry name" value="Periplasmic binding protein-like II"/>
    <property type="match status" value="1"/>
</dbReference>
<comment type="caution">
    <text evidence="1">The sequence shown here is derived from an EMBL/GenBank/DDBJ whole genome shotgun (WGS) entry which is preliminary data.</text>
</comment>
<dbReference type="RefSeq" id="WP_085396344.1">
    <property type="nucleotide sequence ID" value="NZ_CP040183.1"/>
</dbReference>
<accession>A0A443VT23</accession>
<dbReference type="PANTHER" id="PTHR35841:SF1">
    <property type="entry name" value="PHOSPHONATES-BINDING PERIPLASMIC PROTEIN"/>
    <property type="match status" value="1"/>
</dbReference>
<evidence type="ECO:0000313" key="2">
    <source>
        <dbReference type="Proteomes" id="UP000288843"/>
    </source>
</evidence>
<dbReference type="Proteomes" id="UP000288843">
    <property type="component" value="Unassembled WGS sequence"/>
</dbReference>
<proteinExistence type="predicted"/>
<dbReference type="PANTHER" id="PTHR35841">
    <property type="entry name" value="PHOSPHONATES-BINDING PERIPLASMIC PROTEIN"/>
    <property type="match status" value="1"/>
</dbReference>
<dbReference type="Gene3D" id="3.40.190.10">
    <property type="entry name" value="Periplasmic binding protein-like II"/>
    <property type="match status" value="1"/>
</dbReference>
<dbReference type="Pfam" id="PF12974">
    <property type="entry name" value="Phosphonate-bd"/>
    <property type="match status" value="1"/>
</dbReference>
<sequence length="264" mass="28514">MSHSVNLPMYALHPPENQALEAAVRELLLARGIAVSSPSSPPTDLLSHWRQPDLLLSQTCGYPLATLLPEVQTVGCFHYSAPGCAGIDYRSLLVARKADNARSLADFRGRRAICNSPDSQSGYNVLLKMVAPLAHEGRFFSGVNFSGSHRQSLLGLQQGAGDIAAIDCVSWALLARHEPAVLEGLCVIGQTPSAPGLPLITGPQTTAQTLAGLRSALRQLVSDAQYRERCDAQFICGFSPVTREPYSRLLAWREEARQLGVTQL</sequence>
<gene>
    <name evidence="1" type="ORF">DN603_04425</name>
</gene>
<name>A0A443VT23_RAOPL</name>
<dbReference type="AlphaFoldDB" id="A0A443VT23"/>